<feature type="compositionally biased region" description="Basic and acidic residues" evidence="1">
    <location>
        <begin position="368"/>
        <end position="379"/>
    </location>
</feature>
<accession>A0A1B0GEN1</accession>
<dbReference type="Proteomes" id="UP000092444">
    <property type="component" value="Unassembled WGS sequence"/>
</dbReference>
<feature type="region of interest" description="Disordered" evidence="1">
    <location>
        <begin position="224"/>
        <end position="248"/>
    </location>
</feature>
<protein>
    <submittedName>
        <fullName evidence="2">Uncharacterized protein</fullName>
    </submittedName>
</protein>
<dbReference type="PhylomeDB" id="A0A1B0GEN1"/>
<dbReference type="AlphaFoldDB" id="A0A1B0GEN1"/>
<sequence length="733" mass="83852">MRYRVAVNAASTDKNAITEQPLPASGISSENTVKSAVRSNLSKHEKRLQMKMKNQAEQRAFPSSPIFMVKSKESKRLQNSATKKPFYEGQINYYVETDDVDDNERQENGNNGERIPLQDSRPIVAEDKRMDQDWFRKLSPVLRNGIKANNEGSHSRNHNNERNYSPSSSHYPHNAVASHHRYHRGHHYIQHHHSHHRNQLHNKQHPRHRPYQRKMIPKKLIVTESSSTPVPPPSYKPLERRISGGDTNSALTELGHQITEMKDLERYYAKWPHLARVQFQVYDEHYREAHPDLYDDYEYDSINDFDDTQVDNNDDDNLPPYIKKYNRRNKQLLNLLEGTLTPPTKSSLKQMQQQFSSWSDSKPQSGPRDNRADSAVVRIDDDYLKEKRKRYHYRQHQEHDLFKQQRANNHDFENSNTNNITNANNSSITITTQPSYPTENNYISFQYENHLPDEDVSISLETNNKRVDDDVDDESDLIFNIENSNADASDDNDENIWQKEIKTKSNAGNSQMTWQLHKLQATTKAPTTVTTTMKAAFYKLPSYPAIVGNYMNKARSRSSQFAPSSGSELRKTAPFPINDNNNFVNAGGFVAYNGGRNAGIGNNFISKSTSGNENREPVASLIFDNKVRAASTLAPLANLANLHNTNNKTISSSSSSSSNNNNNNNNNNHASTVSNSFVYHRVVDASPRLVGAGLTGRKQRLPFVAITDRRLETSKKFLVDHQKDFEQNLYPLP</sequence>
<evidence type="ECO:0000313" key="2">
    <source>
        <dbReference type="EnsemblMetazoa" id="GMOY011754-PA"/>
    </source>
</evidence>
<dbReference type="EMBL" id="CCAG010012445">
    <property type="status" value="NOT_ANNOTATED_CDS"/>
    <property type="molecule type" value="Genomic_DNA"/>
</dbReference>
<dbReference type="STRING" id="37546.A0A1B0GEN1"/>
<dbReference type="EMBL" id="CCAG010012446">
    <property type="status" value="NOT_ANNOTATED_CDS"/>
    <property type="molecule type" value="Genomic_DNA"/>
</dbReference>
<feature type="region of interest" description="Disordered" evidence="1">
    <location>
        <begin position="648"/>
        <end position="672"/>
    </location>
</feature>
<dbReference type="EMBL" id="CCAG010012447">
    <property type="status" value="NOT_ANNOTATED_CDS"/>
    <property type="molecule type" value="Genomic_DNA"/>
</dbReference>
<dbReference type="VEuPathDB" id="VectorBase:GMOY011754"/>
<feature type="region of interest" description="Disordered" evidence="1">
    <location>
        <begin position="339"/>
        <end position="379"/>
    </location>
</feature>
<keyword evidence="3" id="KW-1185">Reference proteome</keyword>
<name>A0A1B0GEN1_GLOMM</name>
<organism evidence="2 3">
    <name type="scientific">Glossina morsitans morsitans</name>
    <name type="common">Savannah tsetse fly</name>
    <dbReference type="NCBI Taxonomy" id="37546"/>
    <lineage>
        <taxon>Eukaryota</taxon>
        <taxon>Metazoa</taxon>
        <taxon>Ecdysozoa</taxon>
        <taxon>Arthropoda</taxon>
        <taxon>Hexapoda</taxon>
        <taxon>Insecta</taxon>
        <taxon>Pterygota</taxon>
        <taxon>Neoptera</taxon>
        <taxon>Endopterygota</taxon>
        <taxon>Diptera</taxon>
        <taxon>Brachycera</taxon>
        <taxon>Muscomorpha</taxon>
        <taxon>Hippoboscoidea</taxon>
        <taxon>Glossinidae</taxon>
        <taxon>Glossina</taxon>
    </lineage>
</organism>
<proteinExistence type="predicted"/>
<evidence type="ECO:0000256" key="1">
    <source>
        <dbReference type="SAM" id="MobiDB-lite"/>
    </source>
</evidence>
<feature type="region of interest" description="Disordered" evidence="1">
    <location>
        <begin position="145"/>
        <end position="170"/>
    </location>
</feature>
<reference evidence="2" key="1">
    <citation type="submission" date="2020-05" db="UniProtKB">
        <authorList>
            <consortium name="EnsemblMetazoa"/>
        </authorList>
    </citation>
    <scope>IDENTIFICATION</scope>
    <source>
        <strain evidence="2">Yale</strain>
    </source>
</reference>
<feature type="compositionally biased region" description="Polar residues" evidence="1">
    <location>
        <begin position="341"/>
        <end position="364"/>
    </location>
</feature>
<dbReference type="EnsemblMetazoa" id="GMOY011754-RA">
    <property type="protein sequence ID" value="GMOY011754-PA"/>
    <property type="gene ID" value="GMOY011754"/>
</dbReference>
<evidence type="ECO:0000313" key="3">
    <source>
        <dbReference type="Proteomes" id="UP000092444"/>
    </source>
</evidence>